<dbReference type="SUPFAM" id="SSF53822">
    <property type="entry name" value="Periplasmic binding protein-like I"/>
    <property type="match status" value="1"/>
</dbReference>
<keyword evidence="1" id="KW-0805">Transcription regulation</keyword>
<evidence type="ECO:0000256" key="2">
    <source>
        <dbReference type="ARBA" id="ARBA00023125"/>
    </source>
</evidence>
<dbReference type="CDD" id="cd06267">
    <property type="entry name" value="PBP1_LacI_sugar_binding-like"/>
    <property type="match status" value="1"/>
</dbReference>
<dbReference type="CDD" id="cd01392">
    <property type="entry name" value="HTH_LacI"/>
    <property type="match status" value="1"/>
</dbReference>
<dbReference type="OrthoDB" id="3563699at2"/>
<dbReference type="Proteomes" id="UP000313849">
    <property type="component" value="Unassembled WGS sequence"/>
</dbReference>
<dbReference type="PROSITE" id="PS50932">
    <property type="entry name" value="HTH_LACI_2"/>
    <property type="match status" value="1"/>
</dbReference>
<dbReference type="Pfam" id="PF13377">
    <property type="entry name" value="Peripla_BP_3"/>
    <property type="match status" value="1"/>
</dbReference>
<dbReference type="PANTHER" id="PTHR30146:SF109">
    <property type="entry name" value="HTH-TYPE TRANSCRIPTIONAL REGULATOR GALS"/>
    <property type="match status" value="1"/>
</dbReference>
<dbReference type="GO" id="GO:0000976">
    <property type="term" value="F:transcription cis-regulatory region binding"/>
    <property type="evidence" value="ECO:0007669"/>
    <property type="project" value="TreeGrafter"/>
</dbReference>
<dbReference type="InterPro" id="IPR046335">
    <property type="entry name" value="LacI/GalR-like_sensor"/>
</dbReference>
<evidence type="ECO:0000256" key="1">
    <source>
        <dbReference type="ARBA" id="ARBA00023015"/>
    </source>
</evidence>
<dbReference type="InterPro" id="IPR010982">
    <property type="entry name" value="Lambda_DNA-bd_dom_sf"/>
</dbReference>
<evidence type="ECO:0000259" key="4">
    <source>
        <dbReference type="PROSITE" id="PS50932"/>
    </source>
</evidence>
<dbReference type="Gene3D" id="3.40.50.2300">
    <property type="match status" value="2"/>
</dbReference>
<gene>
    <name evidence="5" type="ORF">FH969_03425</name>
</gene>
<evidence type="ECO:0000313" key="5">
    <source>
        <dbReference type="EMBL" id="TNU76435.1"/>
    </source>
</evidence>
<dbReference type="EMBL" id="VENP01000007">
    <property type="protein sequence ID" value="TNU76435.1"/>
    <property type="molecule type" value="Genomic_DNA"/>
</dbReference>
<name>A0A5C5BDD4_9MICO</name>
<dbReference type="InterPro" id="IPR028082">
    <property type="entry name" value="Peripla_BP_I"/>
</dbReference>
<keyword evidence="6" id="KW-1185">Reference proteome</keyword>
<dbReference type="InterPro" id="IPR000843">
    <property type="entry name" value="HTH_LacI"/>
</dbReference>
<dbReference type="SUPFAM" id="SSF47413">
    <property type="entry name" value="lambda repressor-like DNA-binding domains"/>
    <property type="match status" value="1"/>
</dbReference>
<dbReference type="Pfam" id="PF00356">
    <property type="entry name" value="LacI"/>
    <property type="match status" value="1"/>
</dbReference>
<sequence length="337" mass="35909">MTTTMAHVASAAGVSTKTVSNVLLGRPGVSPATRERVLRLVEELGYQPNLAGRGLSSGRTGRVAVVVPMLYQPYFAEVAEGLILALADRGYATTLRIAPDGAAERDAVIGTTTPDVDGVILCPHAFVEEMVDGVEHRPLVTLGGPPMQSVDCVVMGEHEGARAATRHLLSTGRSRIALLWNDLGSSTPHGDRYQGYVDGLAEAGLEPDPALFAFGSDWDRRMSGYEAMVALLLSGRSFDAVLCINDALAIGATRALRSHGRRIPDDVAVTGFDDTAEGEFMTPTLTTVNPRKAEMVEHAVAMLVERLDGYDGEPRQIRTGADLVVRESSRSRADGKA</sequence>
<keyword evidence="2" id="KW-0238">DNA-binding</keyword>
<keyword evidence="3" id="KW-0804">Transcription</keyword>
<dbReference type="RefSeq" id="WP_108718265.1">
    <property type="nucleotide sequence ID" value="NZ_VENP01000007.1"/>
</dbReference>
<dbReference type="Gene3D" id="1.10.260.40">
    <property type="entry name" value="lambda repressor-like DNA-binding domains"/>
    <property type="match status" value="1"/>
</dbReference>
<dbReference type="SMART" id="SM00354">
    <property type="entry name" value="HTH_LACI"/>
    <property type="match status" value="1"/>
</dbReference>
<dbReference type="PANTHER" id="PTHR30146">
    <property type="entry name" value="LACI-RELATED TRANSCRIPTIONAL REPRESSOR"/>
    <property type="match status" value="1"/>
</dbReference>
<dbReference type="AlphaFoldDB" id="A0A5C5BDD4"/>
<reference evidence="5 6" key="1">
    <citation type="submission" date="2019-06" db="EMBL/GenBank/DDBJ databases">
        <title>Draft genome sequence of Miniimonas arenae KCTC 19750T isolated from sea sand.</title>
        <authorList>
            <person name="Park S.-J."/>
        </authorList>
    </citation>
    <scope>NUCLEOTIDE SEQUENCE [LARGE SCALE GENOMIC DNA]</scope>
    <source>
        <strain evidence="5 6">KCTC 19750</strain>
    </source>
</reference>
<evidence type="ECO:0000313" key="6">
    <source>
        <dbReference type="Proteomes" id="UP000313849"/>
    </source>
</evidence>
<organism evidence="5 6">
    <name type="scientific">Miniimonas arenae</name>
    <dbReference type="NCBI Taxonomy" id="676201"/>
    <lineage>
        <taxon>Bacteria</taxon>
        <taxon>Bacillati</taxon>
        <taxon>Actinomycetota</taxon>
        <taxon>Actinomycetes</taxon>
        <taxon>Micrococcales</taxon>
        <taxon>Beutenbergiaceae</taxon>
        <taxon>Miniimonas</taxon>
    </lineage>
</organism>
<proteinExistence type="predicted"/>
<accession>A0A5C5BDD4</accession>
<protein>
    <submittedName>
        <fullName evidence="5">LacI family transcriptional regulator</fullName>
    </submittedName>
</protein>
<dbReference type="GO" id="GO:0003700">
    <property type="term" value="F:DNA-binding transcription factor activity"/>
    <property type="evidence" value="ECO:0007669"/>
    <property type="project" value="TreeGrafter"/>
</dbReference>
<feature type="domain" description="HTH lacI-type" evidence="4">
    <location>
        <begin position="3"/>
        <end position="57"/>
    </location>
</feature>
<evidence type="ECO:0000256" key="3">
    <source>
        <dbReference type="ARBA" id="ARBA00023163"/>
    </source>
</evidence>
<comment type="caution">
    <text evidence="5">The sequence shown here is derived from an EMBL/GenBank/DDBJ whole genome shotgun (WGS) entry which is preliminary data.</text>
</comment>